<evidence type="ECO:0000313" key="2">
    <source>
        <dbReference type="Proteomes" id="UP000000657"/>
    </source>
</evidence>
<dbReference type="RefSeq" id="WP_011604924.1">
    <property type="nucleotide sequence ID" value="NC_008278.1"/>
</dbReference>
<proteinExistence type="predicted"/>
<dbReference type="AlphaFoldDB" id="Q0RJ83"/>
<name>Q0RJ83_FRAAA</name>
<accession>Q0RJ83</accession>
<dbReference type="EMBL" id="CT573213">
    <property type="protein sequence ID" value="CAJ62429.1"/>
    <property type="molecule type" value="Genomic_DNA"/>
</dbReference>
<gene>
    <name evidence="1" type="ordered locus">FRAAL3786</name>
</gene>
<reference evidence="1 2" key="1">
    <citation type="journal article" date="2007" name="Genome Res.">
        <title>Genome characteristics of facultatively symbiotic Frankia sp. strains reflect host range and host plant biogeography.</title>
        <authorList>
            <person name="Normand P."/>
            <person name="Lapierre P."/>
            <person name="Tisa L.S."/>
            <person name="Gogarten J.P."/>
            <person name="Alloisio N."/>
            <person name="Bagnarol E."/>
            <person name="Bassi C.A."/>
            <person name="Berry A.M."/>
            <person name="Bickhart D.M."/>
            <person name="Choisne N."/>
            <person name="Couloux A."/>
            <person name="Cournoyer B."/>
            <person name="Cruveiller S."/>
            <person name="Daubin V."/>
            <person name="Demange N."/>
            <person name="Francino M.P."/>
            <person name="Goltsman E."/>
            <person name="Huang Y."/>
            <person name="Kopp O.R."/>
            <person name="Labarre L."/>
            <person name="Lapidus A."/>
            <person name="Lavire C."/>
            <person name="Marechal J."/>
            <person name="Martinez M."/>
            <person name="Mastronunzio J.E."/>
            <person name="Mullin B.C."/>
            <person name="Niemann J."/>
            <person name="Pujic P."/>
            <person name="Rawnsley T."/>
            <person name="Rouy Z."/>
            <person name="Schenowitz C."/>
            <person name="Sellstedt A."/>
            <person name="Tavares F."/>
            <person name="Tomkins J.P."/>
            <person name="Vallenet D."/>
            <person name="Valverde C."/>
            <person name="Wall L.G."/>
            <person name="Wang Y."/>
            <person name="Medigue C."/>
            <person name="Benson D.R."/>
        </authorList>
    </citation>
    <scope>NUCLEOTIDE SEQUENCE [LARGE SCALE GENOMIC DNA]</scope>
    <source>
        <strain evidence="2">DSM 45986 / CECT 9034 / ACN14a</strain>
    </source>
</reference>
<dbReference type="OrthoDB" id="3216949at2"/>
<sequence length="172" mass="18980">MRHEHGDDGAGGRAGGRAGAEFDLAAMEILEPLAEKYGLFLAKRTCWHVQFRGGRRMFDVACDPWTSWALGARIGMWSADSPPAVHGLLAPRPRALSVQDILHAVHGMRENTWPWIAATPAELRTILLTLAGLVDRYCGELLVDDDAFARAEAAVDRASAERVAFLRQFEDR</sequence>
<dbReference type="Proteomes" id="UP000000657">
    <property type="component" value="Chromosome"/>
</dbReference>
<organism evidence="1 2">
    <name type="scientific">Frankia alni (strain DSM 45986 / CECT 9034 / ACN14a)</name>
    <dbReference type="NCBI Taxonomy" id="326424"/>
    <lineage>
        <taxon>Bacteria</taxon>
        <taxon>Bacillati</taxon>
        <taxon>Actinomycetota</taxon>
        <taxon>Actinomycetes</taxon>
        <taxon>Frankiales</taxon>
        <taxon>Frankiaceae</taxon>
        <taxon>Frankia</taxon>
    </lineage>
</organism>
<keyword evidence="2" id="KW-1185">Reference proteome</keyword>
<evidence type="ECO:0000313" key="1">
    <source>
        <dbReference type="EMBL" id="CAJ62429.1"/>
    </source>
</evidence>
<dbReference type="HOGENOM" id="CLU_1576175_0_0_11"/>
<dbReference type="KEGG" id="fal:FRAAL3786"/>
<protein>
    <submittedName>
        <fullName evidence="1">Uncharacterized protein</fullName>
    </submittedName>
</protein>